<keyword evidence="1" id="KW-1133">Transmembrane helix</keyword>
<dbReference type="Proteomes" id="UP001211065">
    <property type="component" value="Unassembled WGS sequence"/>
</dbReference>
<dbReference type="AlphaFoldDB" id="A0AAD5Y081"/>
<keyword evidence="1" id="KW-0812">Transmembrane</keyword>
<dbReference type="InterPro" id="IPR001810">
    <property type="entry name" value="F-box_dom"/>
</dbReference>
<feature type="domain" description="F-box" evidence="2">
    <location>
        <begin position="36"/>
        <end position="82"/>
    </location>
</feature>
<gene>
    <name evidence="3" type="ORF">HK099_004530</name>
</gene>
<dbReference type="InterPro" id="IPR036047">
    <property type="entry name" value="F-box-like_dom_sf"/>
</dbReference>
<evidence type="ECO:0000313" key="3">
    <source>
        <dbReference type="EMBL" id="KAJ3219953.1"/>
    </source>
</evidence>
<name>A0AAD5Y081_9FUNG</name>
<evidence type="ECO:0000256" key="1">
    <source>
        <dbReference type="SAM" id="Phobius"/>
    </source>
</evidence>
<dbReference type="PROSITE" id="PS50181">
    <property type="entry name" value="FBOX"/>
    <property type="match status" value="1"/>
</dbReference>
<dbReference type="SUPFAM" id="SSF81383">
    <property type="entry name" value="F-box domain"/>
    <property type="match status" value="1"/>
</dbReference>
<organism evidence="3 4">
    <name type="scientific">Clydaea vesicula</name>
    <dbReference type="NCBI Taxonomy" id="447962"/>
    <lineage>
        <taxon>Eukaryota</taxon>
        <taxon>Fungi</taxon>
        <taxon>Fungi incertae sedis</taxon>
        <taxon>Chytridiomycota</taxon>
        <taxon>Chytridiomycota incertae sedis</taxon>
        <taxon>Chytridiomycetes</taxon>
        <taxon>Lobulomycetales</taxon>
        <taxon>Lobulomycetaceae</taxon>
        <taxon>Clydaea</taxon>
    </lineage>
</organism>
<keyword evidence="1" id="KW-0472">Membrane</keyword>
<reference evidence="3" key="1">
    <citation type="submission" date="2020-05" db="EMBL/GenBank/DDBJ databases">
        <title>Phylogenomic resolution of chytrid fungi.</title>
        <authorList>
            <person name="Stajich J.E."/>
            <person name="Amses K."/>
            <person name="Simmons R."/>
            <person name="Seto K."/>
            <person name="Myers J."/>
            <person name="Bonds A."/>
            <person name="Quandt C.A."/>
            <person name="Barry K."/>
            <person name="Liu P."/>
            <person name="Grigoriev I."/>
            <person name="Longcore J.E."/>
            <person name="James T.Y."/>
        </authorList>
    </citation>
    <scope>NUCLEOTIDE SEQUENCE</scope>
    <source>
        <strain evidence="3">JEL0476</strain>
    </source>
</reference>
<sequence>MNLIELDNFFDRFNLYELEFIQEYLQTKLRKIKEGVDFITILPLEIIKKIVIYLSLSEFKLLLLINKSYNKFFSTDFFFSTLLKTIPNERLFLHLKNDHPIPRKRLKVLAIKNQNLRKLNFIADNKYLQNIFQGNFGCVFKTKLFYGNFLVIWSSISFLDVFVFCFIEKKFLKIYSFDLYKVSCIDYKNGTLAVSSFDDNITLIDINKKSILSKFYSSTKISILRLYQKYLFAYSKSGNFNLISIYDILTHQKLRILKISSDIDFNFNEGINSGAEFFIENFKLRLISGKTFLVLKSKAITAVFCLNFLTDNNSMQVKGDKFETDEDDNKKMRILTLNTSNSMDLSKYRCFEVFQNELYCLTVNLNSILKFSLPNFNLIEKTKITFCTPPFVSEECKPKASPKQKKMQEVSVTNMSPESILQYCNIDLNYRPSMFFNNRGFLLVNDKAHNSRDCYFLVELKTGTCQCLYGIELVFVGFNDDILIFKHSSNEIYTLVF</sequence>
<dbReference type="Gene3D" id="2.130.10.10">
    <property type="entry name" value="YVTN repeat-like/Quinoprotein amine dehydrogenase"/>
    <property type="match status" value="1"/>
</dbReference>
<dbReference type="InterPro" id="IPR036322">
    <property type="entry name" value="WD40_repeat_dom_sf"/>
</dbReference>
<accession>A0AAD5Y081</accession>
<evidence type="ECO:0000259" key="2">
    <source>
        <dbReference type="PROSITE" id="PS50181"/>
    </source>
</evidence>
<dbReference type="SUPFAM" id="SSF50978">
    <property type="entry name" value="WD40 repeat-like"/>
    <property type="match status" value="1"/>
</dbReference>
<proteinExistence type="predicted"/>
<dbReference type="EMBL" id="JADGJW010000321">
    <property type="protein sequence ID" value="KAJ3219953.1"/>
    <property type="molecule type" value="Genomic_DNA"/>
</dbReference>
<feature type="transmembrane region" description="Helical" evidence="1">
    <location>
        <begin position="145"/>
        <end position="167"/>
    </location>
</feature>
<evidence type="ECO:0000313" key="4">
    <source>
        <dbReference type="Proteomes" id="UP001211065"/>
    </source>
</evidence>
<comment type="caution">
    <text evidence="3">The sequence shown here is derived from an EMBL/GenBank/DDBJ whole genome shotgun (WGS) entry which is preliminary data.</text>
</comment>
<keyword evidence="4" id="KW-1185">Reference proteome</keyword>
<protein>
    <recommendedName>
        <fullName evidence="2">F-box domain-containing protein</fullName>
    </recommendedName>
</protein>
<dbReference type="InterPro" id="IPR015943">
    <property type="entry name" value="WD40/YVTN_repeat-like_dom_sf"/>
</dbReference>